<dbReference type="GO" id="GO:0003677">
    <property type="term" value="F:DNA binding"/>
    <property type="evidence" value="ECO:0007669"/>
    <property type="project" value="UniProtKB-UniRule"/>
</dbReference>
<evidence type="ECO:0000259" key="7">
    <source>
        <dbReference type="PROSITE" id="PS50950"/>
    </source>
</evidence>
<dbReference type="PROSITE" id="PS50950">
    <property type="entry name" value="ZF_THAP"/>
    <property type="match status" value="1"/>
</dbReference>
<dbReference type="AlphaFoldDB" id="T1EZT7"/>
<dbReference type="OrthoDB" id="6504146at2759"/>
<feature type="region of interest" description="Disordered" evidence="6">
    <location>
        <begin position="95"/>
        <end position="140"/>
    </location>
</feature>
<keyword evidence="4 5" id="KW-0238">DNA-binding</keyword>
<keyword evidence="3" id="KW-0862">Zinc</keyword>
<organism evidence="9 10">
    <name type="scientific">Helobdella robusta</name>
    <name type="common">Californian leech</name>
    <dbReference type="NCBI Taxonomy" id="6412"/>
    <lineage>
        <taxon>Eukaryota</taxon>
        <taxon>Metazoa</taxon>
        <taxon>Spiralia</taxon>
        <taxon>Lophotrochozoa</taxon>
        <taxon>Annelida</taxon>
        <taxon>Clitellata</taxon>
        <taxon>Hirudinea</taxon>
        <taxon>Rhynchobdellida</taxon>
        <taxon>Glossiphoniidae</taxon>
        <taxon>Helobdella</taxon>
    </lineage>
</organism>
<evidence type="ECO:0000256" key="5">
    <source>
        <dbReference type="PROSITE-ProRule" id="PRU00309"/>
    </source>
</evidence>
<dbReference type="SUPFAM" id="SSF57716">
    <property type="entry name" value="Glucocorticoid receptor-like (DNA-binding domain)"/>
    <property type="match status" value="1"/>
</dbReference>
<keyword evidence="2 5" id="KW-0863">Zinc-finger</keyword>
<reference evidence="9" key="3">
    <citation type="submission" date="2015-06" db="UniProtKB">
        <authorList>
            <consortium name="EnsemblMetazoa"/>
        </authorList>
    </citation>
    <scope>IDENTIFICATION</scope>
</reference>
<feature type="compositionally biased region" description="Polar residues" evidence="6">
    <location>
        <begin position="122"/>
        <end position="140"/>
    </location>
</feature>
<dbReference type="InterPro" id="IPR006612">
    <property type="entry name" value="THAP_Znf"/>
</dbReference>
<evidence type="ECO:0000313" key="10">
    <source>
        <dbReference type="Proteomes" id="UP000015101"/>
    </source>
</evidence>
<dbReference type="EMBL" id="AMQM01002844">
    <property type="status" value="NOT_ANNOTATED_CDS"/>
    <property type="molecule type" value="Genomic_DNA"/>
</dbReference>
<dbReference type="EnsemblMetazoa" id="HelroT167798">
    <property type="protein sequence ID" value="HelroP167798"/>
    <property type="gene ID" value="HelroG167798"/>
</dbReference>
<dbReference type="RefSeq" id="XP_009011780.1">
    <property type="nucleotide sequence ID" value="XM_009013532.1"/>
</dbReference>
<evidence type="ECO:0000256" key="3">
    <source>
        <dbReference type="ARBA" id="ARBA00022833"/>
    </source>
</evidence>
<dbReference type="CTD" id="20202087"/>
<dbReference type="SMART" id="SM00980">
    <property type="entry name" value="THAP"/>
    <property type="match status" value="1"/>
</dbReference>
<accession>T1EZT7</accession>
<name>T1EZT7_HELRO</name>
<feature type="compositionally biased region" description="Basic and acidic residues" evidence="6">
    <location>
        <begin position="98"/>
        <end position="107"/>
    </location>
</feature>
<dbReference type="InParanoid" id="T1EZT7"/>
<evidence type="ECO:0000313" key="9">
    <source>
        <dbReference type="EnsemblMetazoa" id="HelroP167798"/>
    </source>
</evidence>
<dbReference type="Pfam" id="PF05485">
    <property type="entry name" value="THAP"/>
    <property type="match status" value="1"/>
</dbReference>
<evidence type="ECO:0000256" key="4">
    <source>
        <dbReference type="ARBA" id="ARBA00023125"/>
    </source>
</evidence>
<reference evidence="8 10" key="2">
    <citation type="journal article" date="2013" name="Nature">
        <title>Insights into bilaterian evolution from three spiralian genomes.</title>
        <authorList>
            <person name="Simakov O."/>
            <person name="Marletaz F."/>
            <person name="Cho S.J."/>
            <person name="Edsinger-Gonzales E."/>
            <person name="Havlak P."/>
            <person name="Hellsten U."/>
            <person name="Kuo D.H."/>
            <person name="Larsson T."/>
            <person name="Lv J."/>
            <person name="Arendt D."/>
            <person name="Savage R."/>
            <person name="Osoegawa K."/>
            <person name="de Jong P."/>
            <person name="Grimwood J."/>
            <person name="Chapman J.A."/>
            <person name="Shapiro H."/>
            <person name="Aerts A."/>
            <person name="Otillar R.P."/>
            <person name="Terry A.Y."/>
            <person name="Boore J.L."/>
            <person name="Grigoriev I.V."/>
            <person name="Lindberg D.R."/>
            <person name="Seaver E.C."/>
            <person name="Weisblat D.A."/>
            <person name="Putnam N.H."/>
            <person name="Rokhsar D.S."/>
        </authorList>
    </citation>
    <scope>NUCLEOTIDE SEQUENCE</scope>
</reference>
<dbReference type="HOGENOM" id="CLU_1837241_0_0_1"/>
<dbReference type="KEGG" id="hro:HELRODRAFT_167798"/>
<dbReference type="GO" id="GO:0008270">
    <property type="term" value="F:zinc ion binding"/>
    <property type="evidence" value="ECO:0007669"/>
    <property type="project" value="UniProtKB-KW"/>
</dbReference>
<dbReference type="GeneID" id="20202087"/>
<evidence type="ECO:0000313" key="8">
    <source>
        <dbReference type="EMBL" id="ESO09966.1"/>
    </source>
</evidence>
<keyword evidence="10" id="KW-1185">Reference proteome</keyword>
<dbReference type="EMBL" id="KB095905">
    <property type="protein sequence ID" value="ESO09966.1"/>
    <property type="molecule type" value="Genomic_DNA"/>
</dbReference>
<feature type="domain" description="THAP-type" evidence="7">
    <location>
        <begin position="1"/>
        <end position="93"/>
    </location>
</feature>
<keyword evidence="1" id="KW-0479">Metal-binding</keyword>
<evidence type="ECO:0000256" key="2">
    <source>
        <dbReference type="ARBA" id="ARBA00022771"/>
    </source>
</evidence>
<evidence type="ECO:0000256" key="6">
    <source>
        <dbReference type="SAM" id="MobiDB-lite"/>
    </source>
</evidence>
<gene>
    <name evidence="9" type="primary">20202087</name>
    <name evidence="8" type="ORF">HELRODRAFT_167798</name>
</gene>
<sequence length="140" mass="16105">MGLNCRLPNCTSRYTREKIESKRHFFKVTSNKLHPWNEKLKRIGHLKLGDVICDLHFEEKYILKNFSTTVNGTLIEIERGKWSLTEDAIPSKHLSVSGDKKIKDPKKNKPKNKLKKNDCTHSKASMSYTTGSPDLFTNIS</sequence>
<proteinExistence type="predicted"/>
<reference evidence="10" key="1">
    <citation type="submission" date="2012-12" db="EMBL/GenBank/DDBJ databases">
        <authorList>
            <person name="Hellsten U."/>
            <person name="Grimwood J."/>
            <person name="Chapman J.A."/>
            <person name="Shapiro H."/>
            <person name="Aerts A."/>
            <person name="Otillar R.P."/>
            <person name="Terry A.Y."/>
            <person name="Boore J.L."/>
            <person name="Simakov O."/>
            <person name="Marletaz F."/>
            <person name="Cho S.-J."/>
            <person name="Edsinger-Gonzales E."/>
            <person name="Havlak P."/>
            <person name="Kuo D.-H."/>
            <person name="Larsson T."/>
            <person name="Lv J."/>
            <person name="Arendt D."/>
            <person name="Savage R."/>
            <person name="Osoegawa K."/>
            <person name="de Jong P."/>
            <person name="Lindberg D.R."/>
            <person name="Seaver E.C."/>
            <person name="Weisblat D.A."/>
            <person name="Putnam N.H."/>
            <person name="Grigoriev I.V."/>
            <person name="Rokhsar D.S."/>
        </authorList>
    </citation>
    <scope>NUCLEOTIDE SEQUENCE</scope>
</reference>
<dbReference type="Proteomes" id="UP000015101">
    <property type="component" value="Unassembled WGS sequence"/>
</dbReference>
<protein>
    <recommendedName>
        <fullName evidence="7">THAP-type domain-containing protein</fullName>
    </recommendedName>
</protein>
<evidence type="ECO:0000256" key="1">
    <source>
        <dbReference type="ARBA" id="ARBA00022723"/>
    </source>
</evidence>